<feature type="domain" description="Anaphase-promoting complex subunit 2 TPR repeats" evidence="2">
    <location>
        <begin position="109"/>
        <end position="162"/>
    </location>
</feature>
<dbReference type="GO" id="GO:0005680">
    <property type="term" value="C:anaphase-promoting complex"/>
    <property type="evidence" value="ECO:0007669"/>
    <property type="project" value="TreeGrafter"/>
</dbReference>
<dbReference type="PANTHER" id="PTHR45957:SF1">
    <property type="entry name" value="ANAPHASE-PROMOTING COMPLEX SUBUNIT 2"/>
    <property type="match status" value="1"/>
</dbReference>
<reference evidence="3" key="1">
    <citation type="submission" date="2023-03" db="EMBL/GenBank/DDBJ databases">
        <title>Massive genome expansion in bonnet fungi (Mycena s.s.) driven by repeated elements and novel gene families across ecological guilds.</title>
        <authorList>
            <consortium name="Lawrence Berkeley National Laboratory"/>
            <person name="Harder C.B."/>
            <person name="Miyauchi S."/>
            <person name="Viragh M."/>
            <person name="Kuo A."/>
            <person name="Thoen E."/>
            <person name="Andreopoulos B."/>
            <person name="Lu D."/>
            <person name="Skrede I."/>
            <person name="Drula E."/>
            <person name="Henrissat B."/>
            <person name="Morin E."/>
            <person name="Kohler A."/>
            <person name="Barry K."/>
            <person name="LaButti K."/>
            <person name="Morin E."/>
            <person name="Salamov A."/>
            <person name="Lipzen A."/>
            <person name="Mereny Z."/>
            <person name="Hegedus B."/>
            <person name="Baldrian P."/>
            <person name="Stursova M."/>
            <person name="Weitz H."/>
            <person name="Taylor A."/>
            <person name="Grigoriev I.V."/>
            <person name="Nagy L.G."/>
            <person name="Martin F."/>
            <person name="Kauserud H."/>
        </authorList>
    </citation>
    <scope>NUCLEOTIDE SEQUENCE</scope>
    <source>
        <strain evidence="3">CBHHK188m</strain>
    </source>
</reference>
<feature type="compositionally biased region" description="Acidic residues" evidence="1">
    <location>
        <begin position="238"/>
        <end position="247"/>
    </location>
</feature>
<feature type="compositionally biased region" description="Low complexity" evidence="1">
    <location>
        <begin position="183"/>
        <end position="200"/>
    </location>
</feature>
<dbReference type="PANTHER" id="PTHR45957">
    <property type="entry name" value="ANAPHASE-PROMOTING COMPLEX SUBUNIT 2"/>
    <property type="match status" value="1"/>
</dbReference>
<feature type="region of interest" description="Disordered" evidence="1">
    <location>
        <begin position="157"/>
        <end position="205"/>
    </location>
</feature>
<gene>
    <name evidence="3" type="ORF">DFH07DRAFT_973588</name>
</gene>
<feature type="region of interest" description="Disordered" evidence="1">
    <location>
        <begin position="238"/>
        <end position="278"/>
    </location>
</feature>
<organism evidence="3 4">
    <name type="scientific">Mycena maculata</name>
    <dbReference type="NCBI Taxonomy" id="230809"/>
    <lineage>
        <taxon>Eukaryota</taxon>
        <taxon>Fungi</taxon>
        <taxon>Dikarya</taxon>
        <taxon>Basidiomycota</taxon>
        <taxon>Agaricomycotina</taxon>
        <taxon>Agaricomycetes</taxon>
        <taxon>Agaricomycetidae</taxon>
        <taxon>Agaricales</taxon>
        <taxon>Marasmiineae</taxon>
        <taxon>Mycenaceae</taxon>
        <taxon>Mycena</taxon>
    </lineage>
</organism>
<evidence type="ECO:0000259" key="2">
    <source>
        <dbReference type="Pfam" id="PF25773"/>
    </source>
</evidence>
<sequence length="278" mass="30674">MGARLVIPKRKLFSILPPGNKLLVGLLVAGFKALCASTLVPIAQHAPETWDALEALGLTNRYEGIIASVGYERIEACTRRARASRAVDAVDVRQGRGEHRGRPGHAAERRSRFDFHMNKTLCDLRTSEIFDIIIDLPYSMGALQDLKECLQRVDRRASLKPETSAPPRRRHQTHPDPIRRHTSGSSTRRASSSSKSRTPSAGTFGPSLLSLNYQLAHAHPCRRERPDTIRSIVANLVGDDDSGDALVDENSSSRTARSRRRSLSSSPIKARPSITPPH</sequence>
<name>A0AAD7HCS9_9AGAR</name>
<dbReference type="InterPro" id="IPR057975">
    <property type="entry name" value="TPR_ANAPC2"/>
</dbReference>
<evidence type="ECO:0000256" key="1">
    <source>
        <dbReference type="SAM" id="MobiDB-lite"/>
    </source>
</evidence>
<evidence type="ECO:0000313" key="3">
    <source>
        <dbReference type="EMBL" id="KAJ7717419.1"/>
    </source>
</evidence>
<protein>
    <recommendedName>
        <fullName evidence="2">Anaphase-promoting complex subunit 2 TPR repeats domain-containing protein</fullName>
    </recommendedName>
</protein>
<dbReference type="GO" id="GO:0007091">
    <property type="term" value="P:metaphase/anaphase transition of mitotic cell cycle"/>
    <property type="evidence" value="ECO:0007669"/>
    <property type="project" value="TreeGrafter"/>
</dbReference>
<evidence type="ECO:0000313" key="4">
    <source>
        <dbReference type="Proteomes" id="UP001215280"/>
    </source>
</evidence>
<dbReference type="EMBL" id="JARJLG010000318">
    <property type="protein sequence ID" value="KAJ7717419.1"/>
    <property type="molecule type" value="Genomic_DNA"/>
</dbReference>
<keyword evidence="4" id="KW-1185">Reference proteome</keyword>
<proteinExistence type="predicted"/>
<dbReference type="Pfam" id="PF25773">
    <property type="entry name" value="TPR_ANAPC2"/>
    <property type="match status" value="1"/>
</dbReference>
<accession>A0AAD7HCS9</accession>
<dbReference type="InterPro" id="IPR044554">
    <property type="entry name" value="ANAPC2"/>
</dbReference>
<dbReference type="AlphaFoldDB" id="A0AAD7HCS9"/>
<dbReference type="GO" id="GO:0070979">
    <property type="term" value="P:protein K11-linked ubiquitination"/>
    <property type="evidence" value="ECO:0007669"/>
    <property type="project" value="TreeGrafter"/>
</dbReference>
<comment type="caution">
    <text evidence="3">The sequence shown here is derived from an EMBL/GenBank/DDBJ whole genome shotgun (WGS) entry which is preliminary data.</text>
</comment>
<dbReference type="Proteomes" id="UP001215280">
    <property type="component" value="Unassembled WGS sequence"/>
</dbReference>